<proteinExistence type="predicted"/>
<accession>A0ACC1AAQ5</accession>
<organism evidence="1 2">
    <name type="scientific">Pistacia atlantica</name>
    <dbReference type="NCBI Taxonomy" id="434234"/>
    <lineage>
        <taxon>Eukaryota</taxon>
        <taxon>Viridiplantae</taxon>
        <taxon>Streptophyta</taxon>
        <taxon>Embryophyta</taxon>
        <taxon>Tracheophyta</taxon>
        <taxon>Spermatophyta</taxon>
        <taxon>Magnoliopsida</taxon>
        <taxon>eudicotyledons</taxon>
        <taxon>Gunneridae</taxon>
        <taxon>Pentapetalae</taxon>
        <taxon>rosids</taxon>
        <taxon>malvids</taxon>
        <taxon>Sapindales</taxon>
        <taxon>Anacardiaceae</taxon>
        <taxon>Pistacia</taxon>
    </lineage>
</organism>
<sequence>MVVRRAEPVALAVRHGQGSSSRSNSSNRKPLHCSYCDRDHHVRETCWKLNGYPPEHPKHASNMSNQGHTHFKCNHSHQSSVNNVKESPIMQEVPSVTNGLSDLQIQQILSIMQGKGTTQSSNPKANAASSGLLQKLLRLHQLIIDSGATDHITSSLTLLVNSSKNTFLPPVAMPSEEQAPITSIGNLPLNSAVTLKNVLGVPSFKVDLMSVSRVTRDLNCSVTFFPYWCILQDLKTRTTIGLGEQRDGLYYLVALASEKSKPQTPSAAATSFLHPVLRSPPPLYGIADWGICLPLD</sequence>
<protein>
    <submittedName>
        <fullName evidence="1">Uncharacterized protein</fullName>
    </submittedName>
</protein>
<dbReference type="EMBL" id="CM047907">
    <property type="protein sequence ID" value="KAJ0083261.1"/>
    <property type="molecule type" value="Genomic_DNA"/>
</dbReference>
<keyword evidence="2" id="KW-1185">Reference proteome</keyword>
<evidence type="ECO:0000313" key="1">
    <source>
        <dbReference type="EMBL" id="KAJ0083261.1"/>
    </source>
</evidence>
<reference evidence="2" key="1">
    <citation type="journal article" date="2023" name="G3 (Bethesda)">
        <title>Genome assembly and association tests identify interacting loci associated with vigor, precocity, and sex in interspecific pistachio rootstocks.</title>
        <authorList>
            <person name="Palmer W."/>
            <person name="Jacygrad E."/>
            <person name="Sagayaradj S."/>
            <person name="Cavanaugh K."/>
            <person name="Han R."/>
            <person name="Bertier L."/>
            <person name="Beede B."/>
            <person name="Kafkas S."/>
            <person name="Golino D."/>
            <person name="Preece J."/>
            <person name="Michelmore R."/>
        </authorList>
    </citation>
    <scope>NUCLEOTIDE SEQUENCE [LARGE SCALE GENOMIC DNA]</scope>
</reference>
<comment type="caution">
    <text evidence="1">The sequence shown here is derived from an EMBL/GenBank/DDBJ whole genome shotgun (WGS) entry which is preliminary data.</text>
</comment>
<evidence type="ECO:0000313" key="2">
    <source>
        <dbReference type="Proteomes" id="UP001164250"/>
    </source>
</evidence>
<name>A0ACC1AAQ5_9ROSI</name>
<dbReference type="Proteomes" id="UP001164250">
    <property type="component" value="Chromosome 11"/>
</dbReference>
<gene>
    <name evidence="1" type="ORF">Patl1_29976</name>
</gene>